<evidence type="ECO:0000313" key="3">
    <source>
        <dbReference type="Proteomes" id="UP001328107"/>
    </source>
</evidence>
<protein>
    <recommendedName>
        <fullName evidence="4">Dehydrogenase</fullName>
    </recommendedName>
</protein>
<name>A0AAN4ZHQ3_9BILA</name>
<reference evidence="3" key="1">
    <citation type="submission" date="2022-10" db="EMBL/GenBank/DDBJ databases">
        <title>Genome assembly of Pristionchus species.</title>
        <authorList>
            <person name="Yoshida K."/>
            <person name="Sommer R.J."/>
        </authorList>
    </citation>
    <scope>NUCLEOTIDE SEQUENCE [LARGE SCALE GENOMIC DNA]</scope>
    <source>
        <strain evidence="3">RS5460</strain>
    </source>
</reference>
<sequence length="85" mass="8943">LSKLAVPHLEKTKGAIVNASSIVAFHQLSQMPFYAASKSALDQITVQMAGSLIKKGIRVNSVNPGPVQTNVIVNSGASKEEQAKV</sequence>
<accession>A0AAN4ZHQ3</accession>
<dbReference type="PRINTS" id="PR00081">
    <property type="entry name" value="GDHRDH"/>
</dbReference>
<evidence type="ECO:0000256" key="1">
    <source>
        <dbReference type="ARBA" id="ARBA00023002"/>
    </source>
</evidence>
<evidence type="ECO:0000313" key="2">
    <source>
        <dbReference type="EMBL" id="GMR41453.1"/>
    </source>
</evidence>
<gene>
    <name evidence="2" type="ORF">PMAYCL1PPCAC_11649</name>
</gene>
<dbReference type="PANTHER" id="PTHR44115">
    <property type="entry name" value="PROTEIN CBG09704"/>
    <property type="match status" value="1"/>
</dbReference>
<proteinExistence type="predicted"/>
<dbReference type="InterPro" id="IPR020904">
    <property type="entry name" value="Sc_DH/Rdtase_CS"/>
</dbReference>
<keyword evidence="1" id="KW-0560">Oxidoreductase</keyword>
<dbReference type="GO" id="GO:0016491">
    <property type="term" value="F:oxidoreductase activity"/>
    <property type="evidence" value="ECO:0007669"/>
    <property type="project" value="UniProtKB-KW"/>
</dbReference>
<dbReference type="AlphaFoldDB" id="A0AAN4ZHQ3"/>
<dbReference type="PROSITE" id="PS00061">
    <property type="entry name" value="ADH_SHORT"/>
    <property type="match status" value="1"/>
</dbReference>
<dbReference type="EMBL" id="BTRK01000003">
    <property type="protein sequence ID" value="GMR41453.1"/>
    <property type="molecule type" value="Genomic_DNA"/>
</dbReference>
<feature type="non-terminal residue" evidence="2">
    <location>
        <position position="85"/>
    </location>
</feature>
<dbReference type="InterPro" id="IPR036291">
    <property type="entry name" value="NAD(P)-bd_dom_sf"/>
</dbReference>
<dbReference type="PANTHER" id="PTHR44115:SF4">
    <property type="entry name" value="OXIDOREDUCTASE"/>
    <property type="match status" value="1"/>
</dbReference>
<keyword evidence="3" id="KW-1185">Reference proteome</keyword>
<dbReference type="SUPFAM" id="SSF51735">
    <property type="entry name" value="NAD(P)-binding Rossmann-fold domains"/>
    <property type="match status" value="1"/>
</dbReference>
<dbReference type="Gene3D" id="3.40.50.720">
    <property type="entry name" value="NAD(P)-binding Rossmann-like Domain"/>
    <property type="match status" value="1"/>
</dbReference>
<evidence type="ECO:0008006" key="4">
    <source>
        <dbReference type="Google" id="ProtNLM"/>
    </source>
</evidence>
<organism evidence="2 3">
    <name type="scientific">Pristionchus mayeri</name>
    <dbReference type="NCBI Taxonomy" id="1317129"/>
    <lineage>
        <taxon>Eukaryota</taxon>
        <taxon>Metazoa</taxon>
        <taxon>Ecdysozoa</taxon>
        <taxon>Nematoda</taxon>
        <taxon>Chromadorea</taxon>
        <taxon>Rhabditida</taxon>
        <taxon>Rhabditina</taxon>
        <taxon>Diplogasteromorpha</taxon>
        <taxon>Diplogasteroidea</taxon>
        <taxon>Neodiplogasteridae</taxon>
        <taxon>Pristionchus</taxon>
    </lineage>
</organism>
<dbReference type="Pfam" id="PF00106">
    <property type="entry name" value="adh_short"/>
    <property type="match status" value="1"/>
</dbReference>
<comment type="caution">
    <text evidence="2">The sequence shown here is derived from an EMBL/GenBank/DDBJ whole genome shotgun (WGS) entry which is preliminary data.</text>
</comment>
<dbReference type="Proteomes" id="UP001328107">
    <property type="component" value="Unassembled WGS sequence"/>
</dbReference>
<dbReference type="InterPro" id="IPR002347">
    <property type="entry name" value="SDR_fam"/>
</dbReference>
<feature type="non-terminal residue" evidence="2">
    <location>
        <position position="1"/>
    </location>
</feature>